<dbReference type="AlphaFoldDB" id="A0A1X2I0T7"/>
<sequence>MDFTSEEKALLVAPHLPCDQCPCQGWRPSHSLNQHDQQQLHQSNGVDTPCDCGHSTSEHLDHWEDIDRRLKLALRIKDILKENEKENDYNYTNDTIQSLQKQMMENSLTEGFLSEASSLSSIDGDERYPKRDREGTAESDAKRQRTDNHDRKQVDEDEDEDEDDMDDEVDEEEDDGDDDEEDDVDDGDDDHDGDDEDDDDDVDDDEEEEEDDDDDEDDEEEDDDDDDDEGKDLTHGSKPLNQQQPQQDSATATATAIATATAAPSTPSSIENGSTMPSKNVPSSSNTNDDTTVTSESNITAPSQGNDSDYSQQTGRKSNSAVRGFSNGDNDTNSDDRLPNRYTNGNHEEYNSNNDGHDSDMLKSADGDEDDNNKDQGQRGSKRATGKTKTTPTAGTATNRLFSSKSATNENGTMMEGDDPNKDELNEESLNVNGLMYDKDGPLNDDGSIKSLEDYVLSDRKENPAMIEERNGDIAIKVVLNDGKPESMIYLTGLKNIFQKQLPMMPKEYIARLVYDRNHCSIALIRHPMKVIGGICYRPFNDQEFAEIVFCAIASTEQVKGYGSHLMNHLKDYVTGHTPMKHFLTYADNYATGYFKKQGFTTDISLDRRKWVGYIKDYEGGTIMQCTVVPRIKYLQAQSILAIQRQAVYEKTKQFSTSHIVYPGLDMPMNEDGKRSIDPLLVPGVRESGWTPEMDLLSNKPRHPPHYNQMRHLVSELQSHASSWPFNEPVNADEVVDYYEVITEPMDLTTLEQNVEGDMYSTMDEFVTDVQKIFDNCRTYNAEGTSYSRCATRLERYFNERLQVWSGSSN</sequence>
<dbReference type="SUPFAM" id="SSF47370">
    <property type="entry name" value="Bromodomain"/>
    <property type="match status" value="1"/>
</dbReference>
<feature type="compositionally biased region" description="Low complexity" evidence="13">
    <location>
        <begin position="387"/>
        <end position="398"/>
    </location>
</feature>
<dbReference type="GO" id="GO:0005634">
    <property type="term" value="C:nucleus"/>
    <property type="evidence" value="ECO:0007669"/>
    <property type="project" value="UniProtKB-SubCell"/>
</dbReference>
<evidence type="ECO:0000256" key="12">
    <source>
        <dbReference type="PROSITE-ProRule" id="PRU00035"/>
    </source>
</evidence>
<keyword evidence="9" id="KW-0804">Transcription</keyword>
<feature type="compositionally biased region" description="Polar residues" evidence="13">
    <location>
        <begin position="299"/>
        <end position="331"/>
    </location>
</feature>
<evidence type="ECO:0000256" key="7">
    <source>
        <dbReference type="ARBA" id="ARBA00023117"/>
    </source>
</evidence>
<feature type="domain" description="Bromo" evidence="14">
    <location>
        <begin position="718"/>
        <end position="788"/>
    </location>
</feature>
<dbReference type="GO" id="GO:0010484">
    <property type="term" value="F:histone H3 acetyltransferase activity"/>
    <property type="evidence" value="ECO:0007669"/>
    <property type="project" value="TreeGrafter"/>
</dbReference>
<dbReference type="InterPro" id="IPR018359">
    <property type="entry name" value="Bromodomain_CS"/>
</dbReference>
<evidence type="ECO:0000259" key="14">
    <source>
        <dbReference type="PROSITE" id="PS50014"/>
    </source>
</evidence>
<evidence type="ECO:0000256" key="5">
    <source>
        <dbReference type="ARBA" id="ARBA00022853"/>
    </source>
</evidence>
<dbReference type="InterPro" id="IPR016181">
    <property type="entry name" value="Acyl_CoA_acyltransferase"/>
</dbReference>
<keyword evidence="8" id="KW-0010">Activator</keyword>
<keyword evidence="4" id="KW-0808">Transferase</keyword>
<dbReference type="InterPro" id="IPR036427">
    <property type="entry name" value="Bromodomain-like_sf"/>
</dbReference>
<dbReference type="CDD" id="cd04301">
    <property type="entry name" value="NAT_SF"/>
    <property type="match status" value="1"/>
</dbReference>
<evidence type="ECO:0000256" key="4">
    <source>
        <dbReference type="ARBA" id="ARBA00022679"/>
    </source>
</evidence>
<evidence type="ECO:0000259" key="15">
    <source>
        <dbReference type="PROSITE" id="PS51186"/>
    </source>
</evidence>
<proteinExistence type="inferred from homology"/>
<dbReference type="GO" id="GO:0000123">
    <property type="term" value="C:histone acetyltransferase complex"/>
    <property type="evidence" value="ECO:0007669"/>
    <property type="project" value="TreeGrafter"/>
</dbReference>
<dbReference type="InterPro" id="IPR037800">
    <property type="entry name" value="GCN5"/>
</dbReference>
<keyword evidence="10" id="KW-0539">Nucleus</keyword>
<gene>
    <name evidence="16" type="ORF">BCR42DRAFT_426573</name>
</gene>
<evidence type="ECO:0000256" key="8">
    <source>
        <dbReference type="ARBA" id="ARBA00023159"/>
    </source>
</evidence>
<feature type="compositionally biased region" description="Low complexity" evidence="13">
    <location>
        <begin position="249"/>
        <end position="270"/>
    </location>
</feature>
<dbReference type="PROSITE" id="PS51186">
    <property type="entry name" value="GNAT"/>
    <property type="match status" value="1"/>
</dbReference>
<dbReference type="GO" id="GO:0045944">
    <property type="term" value="P:positive regulation of transcription by RNA polymerase II"/>
    <property type="evidence" value="ECO:0007669"/>
    <property type="project" value="TreeGrafter"/>
</dbReference>
<comment type="similarity">
    <text evidence="2">Belongs to the acetyltransferase family. GCN5 subfamily.</text>
</comment>
<protein>
    <recommendedName>
        <fullName evidence="3">histone acetyltransferase</fullName>
        <ecNumber evidence="3">2.3.1.48</ecNumber>
    </recommendedName>
</protein>
<dbReference type="OrthoDB" id="1937912at2759"/>
<dbReference type="STRING" id="90262.A0A1X2I0T7"/>
<feature type="compositionally biased region" description="Acidic residues" evidence="13">
    <location>
        <begin position="155"/>
        <end position="230"/>
    </location>
</feature>
<reference evidence="16 17" key="1">
    <citation type="submission" date="2016-07" db="EMBL/GenBank/DDBJ databases">
        <title>Pervasive Adenine N6-methylation of Active Genes in Fungi.</title>
        <authorList>
            <consortium name="DOE Joint Genome Institute"/>
            <person name="Mondo S.J."/>
            <person name="Dannebaum R.O."/>
            <person name="Kuo R.C."/>
            <person name="Labutti K."/>
            <person name="Haridas S."/>
            <person name="Kuo A."/>
            <person name="Salamov A."/>
            <person name="Ahrendt S.R."/>
            <person name="Lipzen A."/>
            <person name="Sullivan W."/>
            <person name="Andreopoulos W.B."/>
            <person name="Clum A."/>
            <person name="Lindquist E."/>
            <person name="Daum C."/>
            <person name="Ramamoorthy G.K."/>
            <person name="Gryganskyi A."/>
            <person name="Culley D."/>
            <person name="Magnuson J.K."/>
            <person name="James T.Y."/>
            <person name="O'Malley M.A."/>
            <person name="Stajich J.E."/>
            <person name="Spatafora J.W."/>
            <person name="Visel A."/>
            <person name="Grigoriev I.V."/>
        </authorList>
    </citation>
    <scope>NUCLEOTIDE SEQUENCE [LARGE SCALE GENOMIC DNA]</scope>
    <source>
        <strain evidence="16 17">NRRL 1336</strain>
    </source>
</reference>
<evidence type="ECO:0000256" key="2">
    <source>
        <dbReference type="ARBA" id="ARBA00008607"/>
    </source>
</evidence>
<keyword evidence="5" id="KW-0156">Chromatin regulator</keyword>
<keyword evidence="11" id="KW-0012">Acyltransferase</keyword>
<dbReference type="Gene3D" id="3.40.630.30">
    <property type="match status" value="1"/>
</dbReference>
<keyword evidence="17" id="KW-1185">Reference proteome</keyword>
<dbReference type="PANTHER" id="PTHR45750:SF3">
    <property type="entry name" value="HISTONE ACETYLTRANSFERASE"/>
    <property type="match status" value="1"/>
</dbReference>
<accession>A0A1X2I0T7</accession>
<feature type="compositionally biased region" description="Low complexity" evidence="13">
    <location>
        <begin position="280"/>
        <end position="298"/>
    </location>
</feature>
<feature type="compositionally biased region" description="Basic and acidic residues" evidence="13">
    <location>
        <begin position="124"/>
        <end position="154"/>
    </location>
</feature>
<dbReference type="FunFam" id="3.40.630.30:FF:000004">
    <property type="entry name" value="Histone acetyltransferase KAT2A"/>
    <property type="match status" value="1"/>
</dbReference>
<evidence type="ECO:0000256" key="3">
    <source>
        <dbReference type="ARBA" id="ARBA00013184"/>
    </source>
</evidence>
<dbReference type="EMBL" id="MCGE01000037">
    <property type="protein sequence ID" value="ORZ06858.1"/>
    <property type="molecule type" value="Genomic_DNA"/>
</dbReference>
<feature type="compositionally biased region" description="Polar residues" evidence="13">
    <location>
        <begin position="399"/>
        <end position="412"/>
    </location>
</feature>
<dbReference type="SMART" id="SM00297">
    <property type="entry name" value="BROMO"/>
    <property type="match status" value="1"/>
</dbReference>
<dbReference type="Gene3D" id="1.20.920.10">
    <property type="entry name" value="Bromodomain-like"/>
    <property type="match status" value="1"/>
</dbReference>
<evidence type="ECO:0000256" key="10">
    <source>
        <dbReference type="ARBA" id="ARBA00023242"/>
    </source>
</evidence>
<evidence type="ECO:0000256" key="1">
    <source>
        <dbReference type="ARBA" id="ARBA00004123"/>
    </source>
</evidence>
<feature type="domain" description="N-acetyltransferase" evidence="15">
    <location>
        <begin position="478"/>
        <end position="629"/>
    </location>
</feature>
<evidence type="ECO:0000313" key="16">
    <source>
        <dbReference type="EMBL" id="ORZ06858.1"/>
    </source>
</evidence>
<evidence type="ECO:0000256" key="11">
    <source>
        <dbReference type="ARBA" id="ARBA00023315"/>
    </source>
</evidence>
<dbReference type="InterPro" id="IPR001487">
    <property type="entry name" value="Bromodomain"/>
</dbReference>
<evidence type="ECO:0000256" key="13">
    <source>
        <dbReference type="SAM" id="MobiDB-lite"/>
    </source>
</evidence>
<keyword evidence="6" id="KW-0805">Transcription regulation</keyword>
<comment type="subcellular location">
    <subcellularLocation>
        <location evidence="1">Nucleus</location>
    </subcellularLocation>
</comment>
<evidence type="ECO:0000256" key="6">
    <source>
        <dbReference type="ARBA" id="ARBA00023015"/>
    </source>
</evidence>
<evidence type="ECO:0000313" key="17">
    <source>
        <dbReference type="Proteomes" id="UP000193560"/>
    </source>
</evidence>
<feature type="compositionally biased region" description="Polar residues" evidence="13">
    <location>
        <begin position="239"/>
        <end position="248"/>
    </location>
</feature>
<organism evidence="16 17">
    <name type="scientific">Absidia repens</name>
    <dbReference type="NCBI Taxonomy" id="90262"/>
    <lineage>
        <taxon>Eukaryota</taxon>
        <taxon>Fungi</taxon>
        <taxon>Fungi incertae sedis</taxon>
        <taxon>Mucoromycota</taxon>
        <taxon>Mucoromycotina</taxon>
        <taxon>Mucoromycetes</taxon>
        <taxon>Mucorales</taxon>
        <taxon>Cunninghamellaceae</taxon>
        <taxon>Absidia</taxon>
    </lineage>
</organism>
<dbReference type="CDD" id="cd05509">
    <property type="entry name" value="Bromo_gcn5_like"/>
    <property type="match status" value="1"/>
</dbReference>
<dbReference type="PROSITE" id="PS50014">
    <property type="entry name" value="BROMODOMAIN_2"/>
    <property type="match status" value="1"/>
</dbReference>
<dbReference type="EC" id="2.3.1.48" evidence="3"/>
<dbReference type="Pfam" id="PF00439">
    <property type="entry name" value="Bromodomain"/>
    <property type="match status" value="1"/>
</dbReference>
<dbReference type="SUPFAM" id="SSF55729">
    <property type="entry name" value="Acyl-CoA N-acyltransferases (Nat)"/>
    <property type="match status" value="1"/>
</dbReference>
<keyword evidence="7 12" id="KW-0103">Bromodomain</keyword>
<evidence type="ECO:0000256" key="9">
    <source>
        <dbReference type="ARBA" id="ARBA00023163"/>
    </source>
</evidence>
<dbReference type="Pfam" id="PF00583">
    <property type="entry name" value="Acetyltransf_1"/>
    <property type="match status" value="1"/>
</dbReference>
<dbReference type="InterPro" id="IPR000182">
    <property type="entry name" value="GNAT_dom"/>
</dbReference>
<dbReference type="PROSITE" id="PS00633">
    <property type="entry name" value="BROMODOMAIN_1"/>
    <property type="match status" value="1"/>
</dbReference>
<dbReference type="PRINTS" id="PR00503">
    <property type="entry name" value="BROMODOMAIN"/>
</dbReference>
<feature type="region of interest" description="Disordered" evidence="13">
    <location>
        <begin position="115"/>
        <end position="425"/>
    </location>
</feature>
<name>A0A1X2I0T7_9FUNG</name>
<dbReference type="Proteomes" id="UP000193560">
    <property type="component" value="Unassembled WGS sequence"/>
</dbReference>
<feature type="compositionally biased region" description="Basic and acidic residues" evidence="13">
    <location>
        <begin position="346"/>
        <end position="366"/>
    </location>
</feature>
<comment type="caution">
    <text evidence="16">The sequence shown here is derived from an EMBL/GenBank/DDBJ whole genome shotgun (WGS) entry which is preliminary data.</text>
</comment>
<dbReference type="PANTHER" id="PTHR45750">
    <property type="entry name" value="GH11602P"/>
    <property type="match status" value="1"/>
</dbReference>